<dbReference type="EMBL" id="AUXZ01000082">
    <property type="protein sequence ID" value="KZN49304.1"/>
    <property type="molecule type" value="Genomic_DNA"/>
</dbReference>
<dbReference type="AlphaFoldDB" id="A0A167DSR2"/>
<dbReference type="PANTHER" id="PTHR11717">
    <property type="entry name" value="LOW MOLECULAR WEIGHT PROTEIN TYROSINE PHOSPHATASE"/>
    <property type="match status" value="1"/>
</dbReference>
<dbReference type="CDD" id="cd16343">
    <property type="entry name" value="LMWPTP"/>
    <property type="match status" value="1"/>
</dbReference>
<dbReference type="InterPro" id="IPR017867">
    <property type="entry name" value="Tyr_phospatase_low_mol_wt"/>
</dbReference>
<dbReference type="RefSeq" id="WP_063362633.1">
    <property type="nucleotide sequence ID" value="NZ_AUXZ01000082.1"/>
</dbReference>
<dbReference type="Pfam" id="PF01451">
    <property type="entry name" value="LMWPc"/>
    <property type="match status" value="1"/>
</dbReference>
<dbReference type="InterPro" id="IPR050438">
    <property type="entry name" value="LMW_PTPase"/>
</dbReference>
<feature type="active site" description="Nucleophile" evidence="5">
    <location>
        <position position="14"/>
    </location>
</feature>
<evidence type="ECO:0000313" key="8">
    <source>
        <dbReference type="Proteomes" id="UP000076503"/>
    </source>
</evidence>
<dbReference type="PANTHER" id="PTHR11717:SF7">
    <property type="entry name" value="LOW MOLECULAR WEIGHT PHOSPHOTYROSINE PROTEIN PHOSPHATASE"/>
    <property type="match status" value="1"/>
</dbReference>
<evidence type="ECO:0000313" key="7">
    <source>
        <dbReference type="EMBL" id="KZN49304.1"/>
    </source>
</evidence>
<accession>A0A167DSR2</accession>
<dbReference type="GO" id="GO:0004725">
    <property type="term" value="F:protein tyrosine phosphatase activity"/>
    <property type="evidence" value="ECO:0007669"/>
    <property type="project" value="UniProtKB-EC"/>
</dbReference>
<dbReference type="SMART" id="SM00226">
    <property type="entry name" value="LMWPc"/>
    <property type="match status" value="1"/>
</dbReference>
<dbReference type="SUPFAM" id="SSF52788">
    <property type="entry name" value="Phosphotyrosine protein phosphatases I"/>
    <property type="match status" value="1"/>
</dbReference>
<organism evidence="7 8">
    <name type="scientific">Pseudoalteromonas luteoviolacea H33</name>
    <dbReference type="NCBI Taxonomy" id="1365251"/>
    <lineage>
        <taxon>Bacteria</taxon>
        <taxon>Pseudomonadati</taxon>
        <taxon>Pseudomonadota</taxon>
        <taxon>Gammaproteobacteria</taxon>
        <taxon>Alteromonadales</taxon>
        <taxon>Pseudoalteromonadaceae</taxon>
        <taxon>Pseudoalteromonas</taxon>
    </lineage>
</organism>
<evidence type="ECO:0000256" key="3">
    <source>
        <dbReference type="ARBA" id="ARBA00022801"/>
    </source>
</evidence>
<comment type="similarity">
    <text evidence="1">Belongs to the low molecular weight phosphotyrosine protein phosphatase family.</text>
</comment>
<feature type="domain" description="Phosphotyrosine protein phosphatase I" evidence="6">
    <location>
        <begin position="8"/>
        <end position="154"/>
    </location>
</feature>
<evidence type="ECO:0000256" key="1">
    <source>
        <dbReference type="ARBA" id="ARBA00011063"/>
    </source>
</evidence>
<dbReference type="OrthoDB" id="9784339at2"/>
<dbReference type="EC" id="3.1.3.48" evidence="2"/>
<feature type="active site" evidence="5">
    <location>
        <position position="20"/>
    </location>
</feature>
<dbReference type="PRINTS" id="PR00719">
    <property type="entry name" value="LMWPTPASE"/>
</dbReference>
<keyword evidence="3" id="KW-0378">Hydrolase</keyword>
<keyword evidence="4" id="KW-0904">Protein phosphatase</keyword>
<sequence>MTTHSTIQNILVVCMGNICRSPTMEAVLKAKADTHNLNIEIDSAGTINYHQGNAPDKRSVQAGKKRGYSFANMHSRQVTQNDFAAFDLILCADKQNLSDLKAVCPSEHANKLHLFLEYAGAEQQEVPDPYYGQGDGFELVLDLIENASERIVERLLRS</sequence>
<dbReference type="InterPro" id="IPR036196">
    <property type="entry name" value="Ptyr_pPase_sf"/>
</dbReference>
<feature type="active site" description="Proton donor" evidence="5">
    <location>
        <position position="128"/>
    </location>
</feature>
<dbReference type="Gene3D" id="3.40.50.2300">
    <property type="match status" value="1"/>
</dbReference>
<dbReference type="Proteomes" id="UP000076503">
    <property type="component" value="Unassembled WGS sequence"/>
</dbReference>
<evidence type="ECO:0000259" key="6">
    <source>
        <dbReference type="SMART" id="SM00226"/>
    </source>
</evidence>
<name>A0A167DSR2_9GAMM</name>
<evidence type="ECO:0000256" key="2">
    <source>
        <dbReference type="ARBA" id="ARBA00013064"/>
    </source>
</evidence>
<reference evidence="7 8" key="1">
    <citation type="submission" date="2013-07" db="EMBL/GenBank/DDBJ databases">
        <title>Comparative Genomic and Metabolomic Analysis of Twelve Strains of Pseudoalteromonas luteoviolacea.</title>
        <authorList>
            <person name="Vynne N.G."/>
            <person name="Mansson M."/>
            <person name="Gram L."/>
        </authorList>
    </citation>
    <scope>NUCLEOTIDE SEQUENCE [LARGE SCALE GENOMIC DNA]</scope>
    <source>
        <strain evidence="7 8">H33</strain>
    </source>
</reference>
<protein>
    <recommendedName>
        <fullName evidence="2">protein-tyrosine-phosphatase</fullName>
        <ecNumber evidence="2">3.1.3.48</ecNumber>
    </recommendedName>
</protein>
<dbReference type="PATRIC" id="fig|1365251.3.peg.3283"/>
<proteinExistence type="inferred from homology"/>
<gene>
    <name evidence="7" type="ORF">N476_19845</name>
</gene>
<evidence type="ECO:0000256" key="4">
    <source>
        <dbReference type="ARBA" id="ARBA00022912"/>
    </source>
</evidence>
<comment type="caution">
    <text evidence="7">The sequence shown here is derived from an EMBL/GenBank/DDBJ whole genome shotgun (WGS) entry which is preliminary data.</text>
</comment>
<dbReference type="InterPro" id="IPR023485">
    <property type="entry name" value="Ptyr_pPase"/>
</dbReference>
<evidence type="ECO:0000256" key="5">
    <source>
        <dbReference type="PIRSR" id="PIRSR617867-1"/>
    </source>
</evidence>